<comment type="subcellular location">
    <subcellularLocation>
        <location evidence="1">Cell membrane</location>
        <topology evidence="1">Multi-pass membrane protein</topology>
    </subcellularLocation>
</comment>
<evidence type="ECO:0000313" key="10">
    <source>
        <dbReference type="EMBL" id="PJJ40410.1"/>
    </source>
</evidence>
<evidence type="ECO:0000256" key="2">
    <source>
        <dbReference type="ARBA" id="ARBA00022475"/>
    </source>
</evidence>
<keyword evidence="4" id="KW-0808">Transferase</keyword>
<dbReference type="Gene3D" id="2.60.120.1060">
    <property type="entry name" value="NPCBM/NEW2 domain"/>
    <property type="match status" value="1"/>
</dbReference>
<evidence type="ECO:0000256" key="6">
    <source>
        <dbReference type="ARBA" id="ARBA00022989"/>
    </source>
</evidence>
<feature type="transmembrane region" description="Helical" evidence="8">
    <location>
        <begin position="113"/>
        <end position="133"/>
    </location>
</feature>
<keyword evidence="2" id="KW-1003">Cell membrane</keyword>
<dbReference type="InterPro" id="IPR008979">
    <property type="entry name" value="Galactose-bd-like_sf"/>
</dbReference>
<feature type="transmembrane region" description="Helical" evidence="8">
    <location>
        <begin position="453"/>
        <end position="474"/>
    </location>
</feature>
<dbReference type="GO" id="GO:0009103">
    <property type="term" value="P:lipopolysaccharide biosynthetic process"/>
    <property type="evidence" value="ECO:0007669"/>
    <property type="project" value="UniProtKB-ARBA"/>
</dbReference>
<dbReference type="InterPro" id="IPR013222">
    <property type="entry name" value="Glyco_hyd_98_carb-bd"/>
</dbReference>
<keyword evidence="6 8" id="KW-1133">Transmembrane helix</keyword>
<dbReference type="SMART" id="SM00776">
    <property type="entry name" value="NPCBM"/>
    <property type="match status" value="1"/>
</dbReference>
<keyword evidence="7 8" id="KW-0472">Membrane</keyword>
<dbReference type="GO" id="GO:0005886">
    <property type="term" value="C:plasma membrane"/>
    <property type="evidence" value="ECO:0007669"/>
    <property type="project" value="UniProtKB-SubCell"/>
</dbReference>
<feature type="domain" description="Glycosyl hydrolase family 98 putative carbohydrate-binding module" evidence="9">
    <location>
        <begin position="737"/>
        <end position="874"/>
    </location>
</feature>
<protein>
    <submittedName>
        <fullName evidence="10">NPCBM/NEW2 domain-containing protein</fullName>
    </submittedName>
</protein>
<dbReference type="PANTHER" id="PTHR33908:SF11">
    <property type="entry name" value="MEMBRANE PROTEIN"/>
    <property type="match status" value="1"/>
</dbReference>
<dbReference type="EMBL" id="PGEX01000001">
    <property type="protein sequence ID" value="PJJ40410.1"/>
    <property type="molecule type" value="Genomic_DNA"/>
</dbReference>
<dbReference type="GO" id="GO:0016763">
    <property type="term" value="F:pentosyltransferase activity"/>
    <property type="evidence" value="ECO:0007669"/>
    <property type="project" value="TreeGrafter"/>
</dbReference>
<dbReference type="AlphaFoldDB" id="A0A2M9A3W7"/>
<feature type="transmembrane region" description="Helical" evidence="8">
    <location>
        <begin position="203"/>
        <end position="223"/>
    </location>
</feature>
<feature type="transmembrane region" description="Helical" evidence="8">
    <location>
        <begin position="82"/>
        <end position="101"/>
    </location>
</feature>
<keyword evidence="11" id="KW-1185">Reference proteome</keyword>
<organism evidence="10 11">
    <name type="scientific">Hallerella succinigenes</name>
    <dbReference type="NCBI Taxonomy" id="1896222"/>
    <lineage>
        <taxon>Bacteria</taxon>
        <taxon>Pseudomonadati</taxon>
        <taxon>Fibrobacterota</taxon>
        <taxon>Fibrobacteria</taxon>
        <taxon>Fibrobacterales</taxon>
        <taxon>Fibrobacteraceae</taxon>
        <taxon>Hallerella</taxon>
    </lineage>
</organism>
<evidence type="ECO:0000256" key="3">
    <source>
        <dbReference type="ARBA" id="ARBA00022676"/>
    </source>
</evidence>
<comment type="caution">
    <text evidence="10">The sequence shown here is derived from an EMBL/GenBank/DDBJ whole genome shotgun (WGS) entry which is preliminary data.</text>
</comment>
<dbReference type="InterPro" id="IPR050297">
    <property type="entry name" value="LipidA_mod_glycosyltrf_83"/>
</dbReference>
<evidence type="ECO:0000259" key="9">
    <source>
        <dbReference type="SMART" id="SM00776"/>
    </source>
</evidence>
<feature type="transmembrane region" description="Helical" evidence="8">
    <location>
        <begin position="280"/>
        <end position="311"/>
    </location>
</feature>
<keyword evidence="3" id="KW-0328">Glycosyltransferase</keyword>
<name>A0A2M9A3W7_9BACT</name>
<evidence type="ECO:0000256" key="7">
    <source>
        <dbReference type="ARBA" id="ARBA00023136"/>
    </source>
</evidence>
<feature type="transmembrane region" description="Helical" evidence="8">
    <location>
        <begin position="486"/>
        <end position="505"/>
    </location>
</feature>
<accession>A0A2M9A3W7</accession>
<evidence type="ECO:0000313" key="11">
    <source>
        <dbReference type="Proteomes" id="UP000231134"/>
    </source>
</evidence>
<dbReference type="SUPFAM" id="SSF49785">
    <property type="entry name" value="Galactose-binding domain-like"/>
    <property type="match status" value="1"/>
</dbReference>
<proteinExistence type="predicted"/>
<dbReference type="Proteomes" id="UP000231134">
    <property type="component" value="Unassembled WGS sequence"/>
</dbReference>
<dbReference type="PANTHER" id="PTHR33908">
    <property type="entry name" value="MANNOSYLTRANSFERASE YKCB-RELATED"/>
    <property type="match status" value="1"/>
</dbReference>
<sequence>MTVQTVRQMKLIAFSLSSRTYQKKLYSLLMKNILALFKNFMHPAGIAGIIIAALIPFLIYLAPNVGEKEFIRVLDLKLPLPLFLVQFCSMVILFGFLFRDFRSYIKEHLPPKPFIILTVLFALGATLFAGSQIEARHRVQSDESVFMAIAQNMYFNQTTGTCDEGEFEKGKLNCFKDSDSFKTKGLSFLYLLGMPFFGPDLHWIFHCELAMLFFAALLLFFAIRAWTSDDLMSALTSILLFAQPTVLFQFRSMSVEPLYIFLSALSLWVLKWAFDRNTLRHWILCALVLGFFAQTRQETVFCFLAFLVVALPKILDKKDLKAPAFFVTLSLFSVPILITISYFQGYGFQGGQYSAHGHFIENLKSNWEVMTKPLSDSGLLANPFLSSFNWLFLLGLVILAALVAKELLSKNYGTNTKIAGFLLLYHIQTYMILENVSGDFNIEINQRYALVMMPTMAFLAAFGIRKLLNVAYFLAGKTNLQNDFKANFAVTLILSVIVCGNTLGYKESFNKNIMYNRNHLTTEEVEIWKWLNQQPKKPRLFVYGRPWHFVAYGQSAIHYNRARQISKDSLQSLIQKYDGEVYYIRGLDCWDSKTYHAKAVEHRIPTTCDIFEREVKLEDVYQVLITRNYWVTIKKISTRRNYDPEKLFAFGFWQGEPSTQTFIFNSSEYFGTKAPWKIRFTLNGDSIYAKPYQAGDYSDTLTGPVLKPGYNKLEADIYDSTTSESVAHIENYRFFRFEGALELSQMQPTAHKQAWGNLSRNASVEGHAFTLNGKKFTEGFGVHASSETHFDLQGKFERLTAIVGLDEESLCSDGIAYKVFGDGKLLYQNPNVTIGKLDSLNVIVHGVRELLISTDSLSNKNCDHVDIVHPTLFPSGKVDLKSEVK</sequence>
<evidence type="ECO:0000256" key="4">
    <source>
        <dbReference type="ARBA" id="ARBA00022679"/>
    </source>
</evidence>
<reference evidence="10 11" key="1">
    <citation type="submission" date="2017-11" db="EMBL/GenBank/DDBJ databases">
        <title>Animal gut microbial communities from fecal samples from Wisconsin, USA.</title>
        <authorList>
            <person name="Neumann A."/>
        </authorList>
    </citation>
    <scope>NUCLEOTIDE SEQUENCE [LARGE SCALE GENOMIC DNA]</scope>
    <source>
        <strain evidence="10 11">UWS3</strain>
    </source>
</reference>
<feature type="transmembrane region" description="Helical" evidence="8">
    <location>
        <begin position="40"/>
        <end position="62"/>
    </location>
</feature>
<evidence type="ECO:0000256" key="1">
    <source>
        <dbReference type="ARBA" id="ARBA00004651"/>
    </source>
</evidence>
<gene>
    <name evidence="10" type="ORF">BGX16_0331</name>
</gene>
<dbReference type="Pfam" id="PF08305">
    <property type="entry name" value="NPCBM"/>
    <property type="match status" value="1"/>
</dbReference>
<feature type="transmembrane region" description="Helical" evidence="8">
    <location>
        <begin position="384"/>
        <end position="404"/>
    </location>
</feature>
<keyword evidence="5 8" id="KW-0812">Transmembrane</keyword>
<dbReference type="InterPro" id="IPR038637">
    <property type="entry name" value="NPCBM_sf"/>
</dbReference>
<evidence type="ECO:0000256" key="5">
    <source>
        <dbReference type="ARBA" id="ARBA00022692"/>
    </source>
</evidence>
<feature type="transmembrane region" description="Helical" evidence="8">
    <location>
        <begin position="258"/>
        <end position="274"/>
    </location>
</feature>
<feature type="transmembrane region" description="Helical" evidence="8">
    <location>
        <begin position="323"/>
        <end position="343"/>
    </location>
</feature>
<feature type="transmembrane region" description="Helical" evidence="8">
    <location>
        <begin position="416"/>
        <end position="433"/>
    </location>
</feature>
<evidence type="ECO:0000256" key="8">
    <source>
        <dbReference type="SAM" id="Phobius"/>
    </source>
</evidence>